<evidence type="ECO:0000259" key="6">
    <source>
        <dbReference type="PROSITE" id="PS51380"/>
    </source>
</evidence>
<dbReference type="GO" id="GO:0000822">
    <property type="term" value="F:inositol hexakisphosphate binding"/>
    <property type="evidence" value="ECO:0007669"/>
    <property type="project" value="TreeGrafter"/>
</dbReference>
<keyword evidence="2 5" id="KW-0812">Transmembrane</keyword>
<evidence type="ECO:0000313" key="9">
    <source>
        <dbReference type="Proteomes" id="UP001642409"/>
    </source>
</evidence>
<protein>
    <submittedName>
        <fullName evidence="7">EXS family protein</fullName>
    </submittedName>
    <submittedName>
        <fullName evidence="8">EXS_family protein</fullName>
    </submittedName>
</protein>
<dbReference type="GO" id="GO:0005794">
    <property type="term" value="C:Golgi apparatus"/>
    <property type="evidence" value="ECO:0007669"/>
    <property type="project" value="TreeGrafter"/>
</dbReference>
<dbReference type="GO" id="GO:0005886">
    <property type="term" value="C:plasma membrane"/>
    <property type="evidence" value="ECO:0007669"/>
    <property type="project" value="TreeGrafter"/>
</dbReference>
<dbReference type="PANTHER" id="PTHR10783:SF103">
    <property type="entry name" value="SOLUTE CARRIER FAMILY 53 MEMBER 1"/>
    <property type="match status" value="1"/>
</dbReference>
<dbReference type="PROSITE" id="PS51380">
    <property type="entry name" value="EXS"/>
    <property type="match status" value="1"/>
</dbReference>
<accession>A0AA86UK79</accession>
<feature type="transmembrane region" description="Helical" evidence="5">
    <location>
        <begin position="21"/>
        <end position="41"/>
    </location>
</feature>
<comment type="caution">
    <text evidence="7">The sequence shown here is derived from an EMBL/GenBank/DDBJ whole genome shotgun (WGS) entry which is preliminary data.</text>
</comment>
<feature type="transmembrane region" description="Helical" evidence="5">
    <location>
        <begin position="257"/>
        <end position="279"/>
    </location>
</feature>
<dbReference type="Pfam" id="PF03124">
    <property type="entry name" value="EXS"/>
    <property type="match status" value="1"/>
</dbReference>
<sequence>METPDDSENEELKVRTSAISSFIAGTSAILVIQLISLTAYYFDKPVIKFKLTAIQQMAIRIHFIIVTIILGIGINVYLFYKKKINFAFICQIPGDIVNLMHRNVLKIGYIQLTIVTRTTILVIVGQIPIPSPPPLLFGQFVLKVSNIMKPTYWLLFPTLSLPLFTLVNVVRNWDKRSIFTYCLITLFKMFTPWRQRIEFPHFFWCSMMMSAKGSFKEIILIITCNKMPDYIAIIFENVFHINRVIQSGIRWKEMKKFYNQGAGMMINMLGILTSMINVAKVKGNYYAYWTLTAFRALQTCIGLYWTVCEDWTLFYGGYSGGKYRHDKKNWTYGCQVRRPTHLKLWLILAINLYDYIAKCIWIVPYFKETAPDTSTFWYKLLMSVIEMVRFFLWMLMRMDNQQATNAEDYSKTKFIPVVIDSYERSKANQEQQQKESKLSLFQSLLTHMSTKKRPKRRTQANHTKLLRAFKIYNPFSTTKQAKLRF</sequence>
<feature type="transmembrane region" description="Helical" evidence="5">
    <location>
        <begin position="61"/>
        <end position="80"/>
    </location>
</feature>
<dbReference type="GO" id="GO:0016036">
    <property type="term" value="P:cellular response to phosphate starvation"/>
    <property type="evidence" value="ECO:0007669"/>
    <property type="project" value="TreeGrafter"/>
</dbReference>
<keyword evidence="3 5" id="KW-1133">Transmembrane helix</keyword>
<dbReference type="AlphaFoldDB" id="A0AA86UK79"/>
<feature type="transmembrane region" description="Helical" evidence="5">
    <location>
        <begin position="151"/>
        <end position="170"/>
    </location>
</feature>
<evidence type="ECO:0000256" key="3">
    <source>
        <dbReference type="ARBA" id="ARBA00022989"/>
    </source>
</evidence>
<dbReference type="EMBL" id="CATOUU010000849">
    <property type="protein sequence ID" value="CAI9954641.1"/>
    <property type="molecule type" value="Genomic_DNA"/>
</dbReference>
<reference evidence="8 9" key="2">
    <citation type="submission" date="2024-07" db="EMBL/GenBank/DDBJ databases">
        <authorList>
            <person name="Akdeniz Z."/>
        </authorList>
    </citation>
    <scope>NUCLEOTIDE SEQUENCE [LARGE SCALE GENOMIC DNA]</scope>
</reference>
<dbReference type="PANTHER" id="PTHR10783">
    <property type="entry name" value="XENOTROPIC AND POLYTROPIC RETROVIRUS RECEPTOR 1-RELATED"/>
    <property type="match status" value="1"/>
</dbReference>
<evidence type="ECO:0000256" key="4">
    <source>
        <dbReference type="ARBA" id="ARBA00023136"/>
    </source>
</evidence>
<dbReference type="Proteomes" id="UP001642409">
    <property type="component" value="Unassembled WGS sequence"/>
</dbReference>
<reference evidence="7" key="1">
    <citation type="submission" date="2023-06" db="EMBL/GenBank/DDBJ databases">
        <authorList>
            <person name="Kurt Z."/>
        </authorList>
    </citation>
    <scope>NUCLEOTIDE SEQUENCE</scope>
</reference>
<dbReference type="GO" id="GO:0006817">
    <property type="term" value="P:phosphate ion transport"/>
    <property type="evidence" value="ECO:0007669"/>
    <property type="project" value="TreeGrafter"/>
</dbReference>
<organism evidence="7">
    <name type="scientific">Hexamita inflata</name>
    <dbReference type="NCBI Taxonomy" id="28002"/>
    <lineage>
        <taxon>Eukaryota</taxon>
        <taxon>Metamonada</taxon>
        <taxon>Diplomonadida</taxon>
        <taxon>Hexamitidae</taxon>
        <taxon>Hexamitinae</taxon>
        <taxon>Hexamita</taxon>
    </lineage>
</organism>
<feature type="domain" description="EXS" evidence="6">
    <location>
        <begin position="223"/>
        <end position="429"/>
    </location>
</feature>
<evidence type="ECO:0000256" key="1">
    <source>
        <dbReference type="ARBA" id="ARBA00004141"/>
    </source>
</evidence>
<evidence type="ECO:0000256" key="5">
    <source>
        <dbReference type="SAM" id="Phobius"/>
    </source>
</evidence>
<dbReference type="InterPro" id="IPR004342">
    <property type="entry name" value="EXS_C"/>
</dbReference>
<feature type="transmembrane region" description="Helical" evidence="5">
    <location>
        <begin position="344"/>
        <end position="364"/>
    </location>
</feature>
<evidence type="ECO:0000256" key="2">
    <source>
        <dbReference type="ARBA" id="ARBA00022692"/>
    </source>
</evidence>
<keyword evidence="9" id="KW-1185">Reference proteome</keyword>
<name>A0AA86UK79_9EUKA</name>
<proteinExistence type="predicted"/>
<keyword evidence="4 5" id="KW-0472">Membrane</keyword>
<comment type="subcellular location">
    <subcellularLocation>
        <location evidence="1">Membrane</location>
        <topology evidence="1">Multi-pass membrane protein</topology>
    </subcellularLocation>
</comment>
<feature type="transmembrane region" description="Helical" evidence="5">
    <location>
        <begin position="376"/>
        <end position="395"/>
    </location>
</feature>
<evidence type="ECO:0000313" key="7">
    <source>
        <dbReference type="EMBL" id="CAI9954641.1"/>
    </source>
</evidence>
<dbReference type="EMBL" id="CAXDID020000094">
    <property type="protein sequence ID" value="CAL6023968.1"/>
    <property type="molecule type" value="Genomic_DNA"/>
</dbReference>
<feature type="transmembrane region" description="Helical" evidence="5">
    <location>
        <begin position="109"/>
        <end position="131"/>
    </location>
</feature>
<evidence type="ECO:0000313" key="8">
    <source>
        <dbReference type="EMBL" id="CAL6023968.1"/>
    </source>
</evidence>
<gene>
    <name evidence="8" type="ORF">HINF_LOCUS29393</name>
    <name evidence="7" type="ORF">HINF_LOCUS42286</name>
</gene>